<keyword evidence="11" id="KW-1185">Reference proteome</keyword>
<keyword evidence="3" id="KW-0677">Repeat</keyword>
<dbReference type="InterPro" id="IPR002110">
    <property type="entry name" value="Ankyrin_rpt"/>
</dbReference>
<dbReference type="Pfam" id="PF00023">
    <property type="entry name" value="Ank"/>
    <property type="match status" value="1"/>
</dbReference>
<gene>
    <name evidence="10" type="ORF">CJOHNSTONI_LOCUS9254</name>
</gene>
<feature type="transmembrane region" description="Helical" evidence="8">
    <location>
        <begin position="326"/>
        <end position="348"/>
    </location>
</feature>
<dbReference type="SMART" id="SM00248">
    <property type="entry name" value="ANK"/>
    <property type="match status" value="5"/>
</dbReference>
<keyword evidence="5 7" id="KW-0040">ANK repeat</keyword>
<dbReference type="PANTHER" id="PTHR24161">
    <property type="entry name" value="ANK_REP_REGION DOMAIN-CONTAINING PROTEIN-RELATED"/>
    <property type="match status" value="1"/>
</dbReference>
<keyword evidence="6 8" id="KW-0472">Membrane</keyword>
<comment type="similarity">
    <text evidence="8">Belongs to the DHHC palmitoyltransferase family.</text>
</comment>
<feature type="transmembrane region" description="Helical" evidence="8">
    <location>
        <begin position="298"/>
        <end position="320"/>
    </location>
</feature>
<dbReference type="Proteomes" id="UP000746747">
    <property type="component" value="Unassembled WGS sequence"/>
</dbReference>
<feature type="repeat" description="ANK" evidence="7">
    <location>
        <begin position="66"/>
        <end position="98"/>
    </location>
</feature>
<dbReference type="PROSITE" id="PS50297">
    <property type="entry name" value="ANK_REP_REGION"/>
    <property type="match status" value="3"/>
</dbReference>
<comment type="domain">
    <text evidence="8">The DHHC domain is required for palmitoyltransferase activity.</text>
</comment>
<proteinExistence type="inferred from homology"/>
<feature type="repeat" description="ANK" evidence="7">
    <location>
        <begin position="32"/>
        <end position="64"/>
    </location>
</feature>
<dbReference type="AlphaFoldDB" id="A0A8J2M4C9"/>
<evidence type="ECO:0000256" key="1">
    <source>
        <dbReference type="ARBA" id="ARBA00004141"/>
    </source>
</evidence>
<dbReference type="GO" id="GO:0016020">
    <property type="term" value="C:membrane"/>
    <property type="evidence" value="ECO:0007669"/>
    <property type="project" value="UniProtKB-SubCell"/>
</dbReference>
<feature type="repeat" description="ANK" evidence="7">
    <location>
        <begin position="99"/>
        <end position="131"/>
    </location>
</feature>
<dbReference type="EC" id="2.3.1.225" evidence="8"/>
<evidence type="ECO:0000313" key="11">
    <source>
        <dbReference type="Proteomes" id="UP000746747"/>
    </source>
</evidence>
<comment type="caution">
    <text evidence="10">The sequence shown here is derived from an EMBL/GenBank/DDBJ whole genome shotgun (WGS) entry which is preliminary data.</text>
</comment>
<dbReference type="GO" id="GO:0019706">
    <property type="term" value="F:protein-cysteine S-palmitoyltransferase activity"/>
    <property type="evidence" value="ECO:0007669"/>
    <property type="project" value="UniProtKB-EC"/>
</dbReference>
<dbReference type="PROSITE" id="PS50216">
    <property type="entry name" value="DHHC"/>
    <property type="match status" value="1"/>
</dbReference>
<dbReference type="PROSITE" id="PS50088">
    <property type="entry name" value="ANK_REPEAT"/>
    <property type="match status" value="4"/>
</dbReference>
<keyword evidence="2 8" id="KW-0812">Transmembrane</keyword>
<feature type="transmembrane region" description="Helical" evidence="8">
    <location>
        <begin position="248"/>
        <end position="268"/>
    </location>
</feature>
<accession>A0A8J2M4C9</accession>
<evidence type="ECO:0000256" key="8">
    <source>
        <dbReference type="RuleBase" id="RU079119"/>
    </source>
</evidence>
<dbReference type="Pfam" id="PF12796">
    <property type="entry name" value="Ank_2"/>
    <property type="match status" value="2"/>
</dbReference>
<feature type="transmembrane region" description="Helical" evidence="8">
    <location>
        <begin position="509"/>
        <end position="530"/>
    </location>
</feature>
<evidence type="ECO:0000313" key="10">
    <source>
        <dbReference type="EMBL" id="CAG9539674.1"/>
    </source>
</evidence>
<evidence type="ECO:0000256" key="3">
    <source>
        <dbReference type="ARBA" id="ARBA00022737"/>
    </source>
</evidence>
<feature type="domain" description="Palmitoyltransferase DHHC" evidence="9">
    <location>
        <begin position="378"/>
        <end position="546"/>
    </location>
</feature>
<dbReference type="SUPFAM" id="SSF48403">
    <property type="entry name" value="Ankyrin repeat"/>
    <property type="match status" value="1"/>
</dbReference>
<sequence>MDARQAAQFGNISRLQELLDSGECTPDTLDADDCSLLHWAAINNRLSVTRILIDRGCNVNAVGGVLASTPLHWAARHGHTHMVALLVAHGADLHLCDVEGFTPLHVAVQFGRTSTAAYLIATGQSADERDETRMTPAMWAAYKVFSRDPLQMLITMGADLSCTDTTYANTALHWAVIRRNHSAVNVLIKYNAELVLRNRDNETPRDVATRRGDVISARILERAERRKGLISSTFIQYVKENDVLISRIMFFLPICTMVAVGIILHIILSYTIKALLLLLVGVLGRTVYRSLGRDRSFYIIPLGAAVASKIILAVTWLLYLHAFAGWYWQISFVIFVILAPVLFLWIVFSDPGVITVSHKERCEMIRDMWEKENQPAVSFCSTCLLKRPARSKHCSVCDRCVKRFDHHCPWVLNCIGEKNHLHFVFYLSIVIASSLQFLVATFHLLPFLVIYWLQEWQKEHCSKLYRLDEQGARYETAIVIEQPEYNMWRNWRDSCGEISRANITYCNPWVTYVFVIALYHFIWTSAMFVFQIYQILCEMTTNERLNAYRYEHFHSTGDHLTIKSPFSKGILQNLYNFCCGGAIVSSEEENLLG</sequence>
<dbReference type="PANTHER" id="PTHR24161:SF85">
    <property type="entry name" value="PALMITOYLTRANSFERASE HIP14"/>
    <property type="match status" value="1"/>
</dbReference>
<feature type="repeat" description="ANK" evidence="7">
    <location>
        <begin position="167"/>
        <end position="199"/>
    </location>
</feature>
<dbReference type="EMBL" id="CAKAEH010001825">
    <property type="protein sequence ID" value="CAG9539674.1"/>
    <property type="molecule type" value="Genomic_DNA"/>
</dbReference>
<dbReference type="OrthoDB" id="6781668at2759"/>
<organism evidence="10 11">
    <name type="scientific">Cercopithifilaria johnstoni</name>
    <dbReference type="NCBI Taxonomy" id="2874296"/>
    <lineage>
        <taxon>Eukaryota</taxon>
        <taxon>Metazoa</taxon>
        <taxon>Ecdysozoa</taxon>
        <taxon>Nematoda</taxon>
        <taxon>Chromadorea</taxon>
        <taxon>Rhabditida</taxon>
        <taxon>Spirurina</taxon>
        <taxon>Spiruromorpha</taxon>
        <taxon>Filarioidea</taxon>
        <taxon>Onchocercidae</taxon>
        <taxon>Cercopithifilaria</taxon>
    </lineage>
</organism>
<keyword evidence="4 8" id="KW-1133">Transmembrane helix</keyword>
<comment type="catalytic activity">
    <reaction evidence="8">
        <text>L-cysteinyl-[protein] + hexadecanoyl-CoA = S-hexadecanoyl-L-cysteinyl-[protein] + CoA</text>
        <dbReference type="Rhea" id="RHEA:36683"/>
        <dbReference type="Rhea" id="RHEA-COMP:10131"/>
        <dbReference type="Rhea" id="RHEA-COMP:11032"/>
        <dbReference type="ChEBI" id="CHEBI:29950"/>
        <dbReference type="ChEBI" id="CHEBI:57287"/>
        <dbReference type="ChEBI" id="CHEBI:57379"/>
        <dbReference type="ChEBI" id="CHEBI:74151"/>
        <dbReference type="EC" id="2.3.1.225"/>
    </reaction>
</comment>
<feature type="transmembrane region" description="Helical" evidence="8">
    <location>
        <begin position="274"/>
        <end position="291"/>
    </location>
</feature>
<evidence type="ECO:0000256" key="2">
    <source>
        <dbReference type="ARBA" id="ARBA00022692"/>
    </source>
</evidence>
<evidence type="ECO:0000256" key="5">
    <source>
        <dbReference type="ARBA" id="ARBA00023043"/>
    </source>
</evidence>
<keyword evidence="8" id="KW-0012">Acyltransferase</keyword>
<evidence type="ECO:0000256" key="4">
    <source>
        <dbReference type="ARBA" id="ARBA00022989"/>
    </source>
</evidence>
<dbReference type="Gene3D" id="1.25.40.20">
    <property type="entry name" value="Ankyrin repeat-containing domain"/>
    <property type="match status" value="1"/>
</dbReference>
<dbReference type="InterPro" id="IPR036770">
    <property type="entry name" value="Ankyrin_rpt-contain_sf"/>
</dbReference>
<evidence type="ECO:0000259" key="9">
    <source>
        <dbReference type="Pfam" id="PF01529"/>
    </source>
</evidence>
<name>A0A8J2M4C9_9BILA</name>
<dbReference type="Pfam" id="PF01529">
    <property type="entry name" value="DHHC"/>
    <property type="match status" value="1"/>
</dbReference>
<evidence type="ECO:0000256" key="7">
    <source>
        <dbReference type="PROSITE-ProRule" id="PRU00023"/>
    </source>
</evidence>
<evidence type="ECO:0000256" key="6">
    <source>
        <dbReference type="ARBA" id="ARBA00023136"/>
    </source>
</evidence>
<protein>
    <recommendedName>
        <fullName evidence="8">Palmitoyltransferase</fullName>
        <ecNumber evidence="8">2.3.1.225</ecNumber>
    </recommendedName>
</protein>
<comment type="subcellular location">
    <subcellularLocation>
        <location evidence="1">Membrane</location>
        <topology evidence="1">Multi-pass membrane protein</topology>
    </subcellularLocation>
</comment>
<dbReference type="InterPro" id="IPR001594">
    <property type="entry name" value="Palmitoyltrfase_DHHC"/>
</dbReference>
<keyword evidence="8" id="KW-0808">Transferase</keyword>
<reference evidence="10" key="1">
    <citation type="submission" date="2021-09" db="EMBL/GenBank/DDBJ databases">
        <authorList>
            <consortium name="Pathogen Informatics"/>
        </authorList>
    </citation>
    <scope>NUCLEOTIDE SEQUENCE</scope>
</reference>
<feature type="transmembrane region" description="Helical" evidence="8">
    <location>
        <begin position="423"/>
        <end position="453"/>
    </location>
</feature>